<sequence>MLTPSADLSSFFCLNDNATQSFFNPFHSNSKSQKVQALRY</sequence>
<reference evidence="1 2" key="1">
    <citation type="submission" date="2013-10" db="EMBL/GenBank/DDBJ databases">
        <title>Antibiotic resistance diversity of beta-lactamase producers in the General Hospital Vienna.</title>
        <authorList>
            <person name="Barisic I."/>
            <person name="Mitteregger D."/>
            <person name="Hirschl A.M."/>
            <person name="Noehammer C."/>
            <person name="Wiesinger-Mayr H."/>
        </authorList>
    </citation>
    <scope>NUCLEOTIDE SEQUENCE [LARGE SCALE GENOMIC DNA]</scope>
    <source>
        <strain evidence="1 2">ISC7</strain>
    </source>
</reference>
<protein>
    <submittedName>
        <fullName evidence="1">Uncharacterized protein</fullName>
    </submittedName>
</protein>
<evidence type="ECO:0000313" key="2">
    <source>
        <dbReference type="Proteomes" id="UP000019199"/>
    </source>
</evidence>
<name>W1EXE2_ECOLX</name>
<dbReference type="EMBL" id="CBWN010000067">
    <property type="protein sequence ID" value="CDL26776.1"/>
    <property type="molecule type" value="Genomic_DNA"/>
</dbReference>
<evidence type="ECO:0000313" key="1">
    <source>
        <dbReference type="EMBL" id="CDL26776.1"/>
    </source>
</evidence>
<dbReference type="Proteomes" id="UP000019199">
    <property type="component" value="Unassembled WGS sequence"/>
</dbReference>
<dbReference type="AlphaFoldDB" id="W1EXE2"/>
<organism evidence="1 2">
    <name type="scientific">Escherichia coli ISC7</name>
    <dbReference type="NCBI Taxonomy" id="1432555"/>
    <lineage>
        <taxon>Bacteria</taxon>
        <taxon>Pseudomonadati</taxon>
        <taxon>Pseudomonadota</taxon>
        <taxon>Gammaproteobacteria</taxon>
        <taxon>Enterobacterales</taxon>
        <taxon>Enterobacteriaceae</taxon>
        <taxon>Escherichia</taxon>
    </lineage>
</organism>
<proteinExistence type="predicted"/>
<accession>W1EXE2</accession>
<comment type="caution">
    <text evidence="1">The sequence shown here is derived from an EMBL/GenBank/DDBJ whole genome shotgun (WGS) entry which is preliminary data.</text>
</comment>